<feature type="region of interest" description="Disordered" evidence="1">
    <location>
        <begin position="1"/>
        <end position="28"/>
    </location>
</feature>
<organism evidence="2">
    <name type="scientific">hydrothermal vent metagenome</name>
    <dbReference type="NCBI Taxonomy" id="652676"/>
    <lineage>
        <taxon>unclassified sequences</taxon>
        <taxon>metagenomes</taxon>
        <taxon>ecological metagenomes</taxon>
    </lineage>
</organism>
<proteinExistence type="predicted"/>
<feature type="compositionally biased region" description="Basic and acidic residues" evidence="1">
    <location>
        <begin position="8"/>
        <end position="18"/>
    </location>
</feature>
<gene>
    <name evidence="2" type="ORF">MNBD_ALPHA04-1529</name>
</gene>
<protein>
    <submittedName>
        <fullName evidence="2">Uncharacterized protein</fullName>
    </submittedName>
</protein>
<accession>A0A3B0S2E6</accession>
<dbReference type="AlphaFoldDB" id="A0A3B0S2E6"/>
<name>A0A3B0S2E6_9ZZZZ</name>
<feature type="compositionally biased region" description="Polar residues" evidence="1">
    <location>
        <begin position="19"/>
        <end position="28"/>
    </location>
</feature>
<evidence type="ECO:0000313" key="2">
    <source>
        <dbReference type="EMBL" id="VAV97942.1"/>
    </source>
</evidence>
<feature type="non-terminal residue" evidence="2">
    <location>
        <position position="28"/>
    </location>
</feature>
<evidence type="ECO:0000256" key="1">
    <source>
        <dbReference type="SAM" id="MobiDB-lite"/>
    </source>
</evidence>
<reference evidence="2" key="1">
    <citation type="submission" date="2018-06" db="EMBL/GenBank/DDBJ databases">
        <authorList>
            <person name="Zhirakovskaya E."/>
        </authorList>
    </citation>
    <scope>NUCLEOTIDE SEQUENCE</scope>
</reference>
<dbReference type="EMBL" id="UOEF01000258">
    <property type="protein sequence ID" value="VAV97942.1"/>
    <property type="molecule type" value="Genomic_DNA"/>
</dbReference>
<sequence>MGNQPEKALNRPKEDRSLKVTTNMNITT</sequence>